<dbReference type="EMBL" id="MU859670">
    <property type="protein sequence ID" value="KAK3946594.1"/>
    <property type="molecule type" value="Genomic_DNA"/>
</dbReference>
<feature type="region of interest" description="Disordered" evidence="1">
    <location>
        <begin position="120"/>
        <end position="148"/>
    </location>
</feature>
<feature type="compositionally biased region" description="Low complexity" evidence="1">
    <location>
        <begin position="53"/>
        <end position="64"/>
    </location>
</feature>
<sequence>MSTPSPLGAPKPPLPVLIPVTPLPDTLCVPPPPSTTAQSAKRARTADEEVRPAHATTASPAASGSITSFAETVISEALARAEVYRSFAAFLNTELARFSVLSPAHAREADCLARTITAALQKSSASPPSPTPDSTAPAEKKATSKRKG</sequence>
<dbReference type="Proteomes" id="UP001303222">
    <property type="component" value="Unassembled WGS sequence"/>
</dbReference>
<organism evidence="2 3">
    <name type="scientific">Pseudoneurospora amorphoporcata</name>
    <dbReference type="NCBI Taxonomy" id="241081"/>
    <lineage>
        <taxon>Eukaryota</taxon>
        <taxon>Fungi</taxon>
        <taxon>Dikarya</taxon>
        <taxon>Ascomycota</taxon>
        <taxon>Pezizomycotina</taxon>
        <taxon>Sordariomycetes</taxon>
        <taxon>Sordariomycetidae</taxon>
        <taxon>Sordariales</taxon>
        <taxon>Sordariaceae</taxon>
        <taxon>Pseudoneurospora</taxon>
    </lineage>
</organism>
<gene>
    <name evidence="2" type="ORF">QBC32DRAFT_173374</name>
</gene>
<evidence type="ECO:0000256" key="1">
    <source>
        <dbReference type="SAM" id="MobiDB-lite"/>
    </source>
</evidence>
<feature type="non-terminal residue" evidence="2">
    <location>
        <position position="148"/>
    </location>
</feature>
<comment type="caution">
    <text evidence="2">The sequence shown here is derived from an EMBL/GenBank/DDBJ whole genome shotgun (WGS) entry which is preliminary data.</text>
</comment>
<accession>A0AAN6SAL3</accession>
<reference evidence="2" key="1">
    <citation type="journal article" date="2023" name="Mol. Phylogenet. Evol.">
        <title>Genome-scale phylogeny and comparative genomics of the fungal order Sordariales.</title>
        <authorList>
            <person name="Hensen N."/>
            <person name="Bonometti L."/>
            <person name="Westerberg I."/>
            <person name="Brannstrom I.O."/>
            <person name="Guillou S."/>
            <person name="Cros-Aarteil S."/>
            <person name="Calhoun S."/>
            <person name="Haridas S."/>
            <person name="Kuo A."/>
            <person name="Mondo S."/>
            <person name="Pangilinan J."/>
            <person name="Riley R."/>
            <person name="LaButti K."/>
            <person name="Andreopoulos B."/>
            <person name="Lipzen A."/>
            <person name="Chen C."/>
            <person name="Yan M."/>
            <person name="Daum C."/>
            <person name="Ng V."/>
            <person name="Clum A."/>
            <person name="Steindorff A."/>
            <person name="Ohm R.A."/>
            <person name="Martin F."/>
            <person name="Silar P."/>
            <person name="Natvig D.O."/>
            <person name="Lalanne C."/>
            <person name="Gautier V."/>
            <person name="Ament-Velasquez S.L."/>
            <person name="Kruys A."/>
            <person name="Hutchinson M.I."/>
            <person name="Powell A.J."/>
            <person name="Barry K."/>
            <person name="Miller A.N."/>
            <person name="Grigoriev I.V."/>
            <person name="Debuchy R."/>
            <person name="Gladieux P."/>
            <person name="Hiltunen Thoren M."/>
            <person name="Johannesson H."/>
        </authorList>
    </citation>
    <scope>NUCLEOTIDE SEQUENCE</scope>
    <source>
        <strain evidence="2">CBS 626.80</strain>
    </source>
</reference>
<evidence type="ECO:0000313" key="2">
    <source>
        <dbReference type="EMBL" id="KAK3946594.1"/>
    </source>
</evidence>
<keyword evidence="3" id="KW-1185">Reference proteome</keyword>
<protein>
    <submittedName>
        <fullName evidence="2">Uncharacterized protein</fullName>
    </submittedName>
</protein>
<evidence type="ECO:0000313" key="3">
    <source>
        <dbReference type="Proteomes" id="UP001303222"/>
    </source>
</evidence>
<proteinExistence type="predicted"/>
<dbReference type="AlphaFoldDB" id="A0AAN6SAL3"/>
<feature type="region of interest" description="Disordered" evidence="1">
    <location>
        <begin position="28"/>
        <end position="64"/>
    </location>
</feature>
<name>A0AAN6SAL3_9PEZI</name>
<reference evidence="2" key="2">
    <citation type="submission" date="2023-06" db="EMBL/GenBank/DDBJ databases">
        <authorList>
            <consortium name="Lawrence Berkeley National Laboratory"/>
            <person name="Mondo S.J."/>
            <person name="Hensen N."/>
            <person name="Bonometti L."/>
            <person name="Westerberg I."/>
            <person name="Brannstrom I.O."/>
            <person name="Guillou S."/>
            <person name="Cros-Aarteil S."/>
            <person name="Calhoun S."/>
            <person name="Haridas S."/>
            <person name="Kuo A."/>
            <person name="Pangilinan J."/>
            <person name="Riley R."/>
            <person name="Labutti K."/>
            <person name="Andreopoulos B."/>
            <person name="Lipzen A."/>
            <person name="Chen C."/>
            <person name="Yanf M."/>
            <person name="Daum C."/>
            <person name="Ng V."/>
            <person name="Clum A."/>
            <person name="Steindorff A."/>
            <person name="Ohm R."/>
            <person name="Martin F."/>
            <person name="Silar P."/>
            <person name="Natvig D."/>
            <person name="Lalanne C."/>
            <person name="Gautier V."/>
            <person name="Ament-Velasquez S.L."/>
            <person name="Kruys A."/>
            <person name="Hutchinson M.I."/>
            <person name="Powell A.J."/>
            <person name="Barry K."/>
            <person name="Miller A.N."/>
            <person name="Grigoriev I.V."/>
            <person name="Debuchy R."/>
            <person name="Gladieux P."/>
            <person name="Thoren M.H."/>
            <person name="Johannesson H."/>
        </authorList>
    </citation>
    <scope>NUCLEOTIDE SEQUENCE</scope>
    <source>
        <strain evidence="2">CBS 626.80</strain>
    </source>
</reference>